<dbReference type="InterPro" id="IPR036312">
    <property type="entry name" value="Bifun_inhib/LTP/seed_sf"/>
</dbReference>
<evidence type="ECO:0000256" key="9">
    <source>
        <dbReference type="SAM" id="Phobius"/>
    </source>
</evidence>
<reference evidence="11" key="2">
    <citation type="journal article" date="2024" name="Plant">
        <title>Genomic evolution and insights into agronomic trait innovations of Sesamum species.</title>
        <authorList>
            <person name="Miao H."/>
            <person name="Wang L."/>
            <person name="Qu L."/>
            <person name="Liu H."/>
            <person name="Sun Y."/>
            <person name="Le M."/>
            <person name="Wang Q."/>
            <person name="Wei S."/>
            <person name="Zheng Y."/>
            <person name="Lin W."/>
            <person name="Duan Y."/>
            <person name="Cao H."/>
            <person name="Xiong S."/>
            <person name="Wang X."/>
            <person name="Wei L."/>
            <person name="Li C."/>
            <person name="Ma Q."/>
            <person name="Ju M."/>
            <person name="Zhao R."/>
            <person name="Li G."/>
            <person name="Mu C."/>
            <person name="Tian Q."/>
            <person name="Mei H."/>
            <person name="Zhang T."/>
            <person name="Gao T."/>
            <person name="Zhang H."/>
        </authorList>
    </citation>
    <scope>NUCLEOTIDE SEQUENCE</scope>
    <source>
        <strain evidence="11">G02</strain>
    </source>
</reference>
<dbReference type="Pfam" id="PF14368">
    <property type="entry name" value="LTP_2"/>
    <property type="match status" value="1"/>
</dbReference>
<keyword evidence="3" id="KW-1003">Cell membrane</keyword>
<keyword evidence="9" id="KW-0472">Membrane</keyword>
<dbReference type="Gene3D" id="1.10.110.10">
    <property type="entry name" value="Plant lipid-transfer and hydrophobic proteins"/>
    <property type="match status" value="1"/>
</dbReference>
<evidence type="ECO:0000256" key="7">
    <source>
        <dbReference type="ARBA" id="ARBA00023180"/>
    </source>
</evidence>
<evidence type="ECO:0000256" key="8">
    <source>
        <dbReference type="ARBA" id="ARBA00023288"/>
    </source>
</evidence>
<evidence type="ECO:0000256" key="3">
    <source>
        <dbReference type="ARBA" id="ARBA00022475"/>
    </source>
</evidence>
<protein>
    <submittedName>
        <fullName evidence="11">Protein YLS3</fullName>
    </submittedName>
</protein>
<feature type="transmembrane region" description="Helical" evidence="9">
    <location>
        <begin position="191"/>
        <end position="208"/>
    </location>
</feature>
<keyword evidence="9" id="KW-0812">Transmembrane</keyword>
<keyword evidence="6" id="KW-1015">Disulfide bond</keyword>
<dbReference type="SUPFAM" id="SSF47699">
    <property type="entry name" value="Bifunctional inhibitor/lipid-transfer protein/seed storage 2S albumin"/>
    <property type="match status" value="1"/>
</dbReference>
<keyword evidence="8" id="KW-0449">Lipoprotein</keyword>
<dbReference type="CDD" id="cd00010">
    <property type="entry name" value="AAI_LTSS"/>
    <property type="match status" value="1"/>
</dbReference>
<keyword evidence="9" id="KW-1133">Transmembrane helix</keyword>
<feature type="transmembrane region" description="Helical" evidence="9">
    <location>
        <begin position="15"/>
        <end position="32"/>
    </location>
</feature>
<organism evidence="11">
    <name type="scientific">Sesamum radiatum</name>
    <name type="common">Black benniseed</name>
    <dbReference type="NCBI Taxonomy" id="300843"/>
    <lineage>
        <taxon>Eukaryota</taxon>
        <taxon>Viridiplantae</taxon>
        <taxon>Streptophyta</taxon>
        <taxon>Embryophyta</taxon>
        <taxon>Tracheophyta</taxon>
        <taxon>Spermatophyta</taxon>
        <taxon>Magnoliopsida</taxon>
        <taxon>eudicotyledons</taxon>
        <taxon>Gunneridae</taxon>
        <taxon>Pentapetalae</taxon>
        <taxon>asterids</taxon>
        <taxon>lamiids</taxon>
        <taxon>Lamiales</taxon>
        <taxon>Pedaliaceae</taxon>
        <taxon>Sesamum</taxon>
    </lineage>
</organism>
<dbReference type="InterPro" id="IPR016140">
    <property type="entry name" value="Bifunc_inhib/LTP/seed_store"/>
</dbReference>
<dbReference type="AlphaFoldDB" id="A0AAW2N9F5"/>
<comment type="similarity">
    <text evidence="2">Belongs to the plant LTP family.</text>
</comment>
<keyword evidence="5" id="KW-0732">Signal</keyword>
<keyword evidence="4" id="KW-0336">GPI-anchor</keyword>
<feature type="domain" description="Bifunctional inhibitor/plant lipid transfer protein/seed storage helical" evidence="10">
    <location>
        <begin position="26"/>
        <end position="116"/>
    </location>
</feature>
<evidence type="ECO:0000256" key="4">
    <source>
        <dbReference type="ARBA" id="ARBA00022622"/>
    </source>
</evidence>
<dbReference type="GO" id="GO:0005886">
    <property type="term" value="C:plasma membrane"/>
    <property type="evidence" value="ECO:0007669"/>
    <property type="project" value="UniProtKB-SubCell"/>
</dbReference>
<evidence type="ECO:0000259" key="10">
    <source>
        <dbReference type="Pfam" id="PF14368"/>
    </source>
</evidence>
<feature type="transmembrane region" description="Helical" evidence="9">
    <location>
        <begin position="147"/>
        <end position="171"/>
    </location>
</feature>
<keyword evidence="7" id="KW-0325">Glycoprotein</keyword>
<evidence type="ECO:0000313" key="11">
    <source>
        <dbReference type="EMBL" id="KAL0339537.1"/>
    </source>
</evidence>
<evidence type="ECO:0000256" key="6">
    <source>
        <dbReference type="ARBA" id="ARBA00023157"/>
    </source>
</evidence>
<gene>
    <name evidence="11" type="ORF">Sradi_4470500</name>
</gene>
<sequence>MNRVDSDISYGQQKFGFMVIMVMMVCGGRSDFAQDRKRCQDQLVSLSSCIEFVSGDAKAPTQSCCSELSKDVIKSKLCLCILVKDRNEPQLGFKLNATLALTLIPLCHIPSDASVCPQLLELAPNSPEAQIFEQFNTTSSAVDSGNFCFALVFVVSSLLCLLLSHSCQFSLLSVGTDTIPSSSTKGLRQAAIHGVVFPCILLSVFITII</sequence>
<dbReference type="InterPro" id="IPR043325">
    <property type="entry name" value="LTSS"/>
</dbReference>
<proteinExistence type="inferred from homology"/>
<dbReference type="EMBL" id="JACGWJ010000020">
    <property type="protein sequence ID" value="KAL0339537.1"/>
    <property type="molecule type" value="Genomic_DNA"/>
</dbReference>
<comment type="subcellular location">
    <subcellularLocation>
        <location evidence="1">Cell membrane</location>
        <topology evidence="1">Lipid-anchor</topology>
        <topology evidence="1">GPI-anchor</topology>
    </subcellularLocation>
</comment>
<dbReference type="GO" id="GO:0098552">
    <property type="term" value="C:side of membrane"/>
    <property type="evidence" value="ECO:0007669"/>
    <property type="project" value="UniProtKB-KW"/>
</dbReference>
<dbReference type="PANTHER" id="PTHR33044">
    <property type="entry name" value="BIFUNCTIONAL INHIBITOR/LIPID-TRANSFER PROTEIN/SEED STORAGE 2S ALBUMIN SUPERFAMILY PROTEIN-RELATED"/>
    <property type="match status" value="1"/>
</dbReference>
<comment type="caution">
    <text evidence="11">The sequence shown here is derived from an EMBL/GenBank/DDBJ whole genome shotgun (WGS) entry which is preliminary data.</text>
</comment>
<evidence type="ECO:0000256" key="1">
    <source>
        <dbReference type="ARBA" id="ARBA00004609"/>
    </source>
</evidence>
<accession>A0AAW2N9F5</accession>
<name>A0AAW2N9F5_SESRA</name>
<reference evidence="11" key="1">
    <citation type="submission" date="2020-06" db="EMBL/GenBank/DDBJ databases">
        <authorList>
            <person name="Li T."/>
            <person name="Hu X."/>
            <person name="Zhang T."/>
            <person name="Song X."/>
            <person name="Zhang H."/>
            <person name="Dai N."/>
            <person name="Sheng W."/>
            <person name="Hou X."/>
            <person name="Wei L."/>
        </authorList>
    </citation>
    <scope>NUCLEOTIDE SEQUENCE</scope>
    <source>
        <strain evidence="11">G02</strain>
        <tissue evidence="11">Leaf</tissue>
    </source>
</reference>
<evidence type="ECO:0000256" key="5">
    <source>
        <dbReference type="ARBA" id="ARBA00022729"/>
    </source>
</evidence>
<evidence type="ECO:0000256" key="2">
    <source>
        <dbReference type="ARBA" id="ARBA00009748"/>
    </source>
</evidence>